<keyword evidence="2" id="KW-1133">Transmembrane helix</keyword>
<keyword evidence="4" id="KW-1185">Reference proteome</keyword>
<feature type="region of interest" description="Disordered" evidence="1">
    <location>
        <begin position="1"/>
        <end position="21"/>
    </location>
</feature>
<feature type="transmembrane region" description="Helical" evidence="2">
    <location>
        <begin position="38"/>
        <end position="60"/>
    </location>
</feature>
<dbReference type="Proteomes" id="UP000298588">
    <property type="component" value="Chromosome"/>
</dbReference>
<dbReference type="EMBL" id="CP039865">
    <property type="protein sequence ID" value="QCK85381.1"/>
    <property type="molecule type" value="Genomic_DNA"/>
</dbReference>
<feature type="transmembrane region" description="Helical" evidence="2">
    <location>
        <begin position="439"/>
        <end position="458"/>
    </location>
</feature>
<feature type="transmembrane region" description="Helical" evidence="2">
    <location>
        <begin position="206"/>
        <end position="225"/>
    </location>
</feature>
<sequence length="516" mass="54227">MIGALSGGAGSAPRQEPASEQLGLAGKRPVRLWLPAGIGRGAVLAANALLALVLTASPAAAADGLDGTAMGLIWCLPFVGLLLSIATGPVLYPHVWEHHYGKFALLWAALTVIPLYLAFPGASATAALAHAILLEYLPFIILIFALYTIAGGIVVTGNIHGAPMTNTAILAIGAALASLVGTTGASMVMIRPIIRANDDRVHNVHVVVFFIFIVSNCGGALTPLGDPPLFVGFLKGVDFFWTTKALFTETMLVIALLLAIFYAVDSYLYAKEGRTKPDPTPDSRVGVQGLSMVWLIAVMVAAILLRGYWKPGIGFRVLGVEVSLQDLVSNVVMLGSGLLSLKLGRPENREANGFSWGPVQEVAKLFAGIFICIVPVLAILSAGRNGAAAPLAALVSRPDGTPNEAMYFWLSGLLSSFLDNAPTYLAFFELAGGDPAKLMGPLGLTLAAISTGSVYMGANSYIGNAPNFMVYAIARDRGVAMPSFFGYMLWSGAILVPIFILVTLLFFIRGAPLAGW</sequence>
<feature type="transmembrane region" description="Helical" evidence="2">
    <location>
        <begin position="365"/>
        <end position="387"/>
    </location>
</feature>
<evidence type="ECO:0000256" key="2">
    <source>
        <dbReference type="SAM" id="Phobius"/>
    </source>
</evidence>
<feature type="transmembrane region" description="Helical" evidence="2">
    <location>
        <begin position="168"/>
        <end position="194"/>
    </location>
</feature>
<dbReference type="OrthoDB" id="9765532at2"/>
<keyword evidence="2" id="KW-0812">Transmembrane</keyword>
<evidence type="ECO:0000313" key="3">
    <source>
        <dbReference type="EMBL" id="QCK85381.1"/>
    </source>
</evidence>
<dbReference type="AlphaFoldDB" id="A0A4D7QFG3"/>
<dbReference type="RefSeq" id="WP_137098715.1">
    <property type="nucleotide sequence ID" value="NZ_CP039865.1"/>
</dbReference>
<name>A0A4D7QFG3_9HYPH</name>
<proteinExistence type="predicted"/>
<organism evidence="3 4">
    <name type="scientific">Phreatobacter aquaticus</name>
    <dbReference type="NCBI Taxonomy" id="2570229"/>
    <lineage>
        <taxon>Bacteria</taxon>
        <taxon>Pseudomonadati</taxon>
        <taxon>Pseudomonadota</taxon>
        <taxon>Alphaproteobacteria</taxon>
        <taxon>Hyphomicrobiales</taxon>
        <taxon>Phreatobacteraceae</taxon>
        <taxon>Phreatobacter</taxon>
    </lineage>
</organism>
<accession>A0A4D7QFG3</accession>
<dbReference type="KEGG" id="paqt:E8L99_06155"/>
<protein>
    <submittedName>
        <fullName evidence="3">Sodium:proton antiporter</fullName>
    </submittedName>
</protein>
<feature type="transmembrane region" description="Helical" evidence="2">
    <location>
        <begin position="487"/>
        <end position="508"/>
    </location>
</feature>
<evidence type="ECO:0000256" key="1">
    <source>
        <dbReference type="SAM" id="MobiDB-lite"/>
    </source>
</evidence>
<feature type="transmembrane region" description="Helical" evidence="2">
    <location>
        <begin position="104"/>
        <end position="129"/>
    </location>
</feature>
<evidence type="ECO:0000313" key="4">
    <source>
        <dbReference type="Proteomes" id="UP000298588"/>
    </source>
</evidence>
<gene>
    <name evidence="3" type="ORF">E8L99_06155</name>
</gene>
<feature type="transmembrane region" description="Helical" evidence="2">
    <location>
        <begin position="136"/>
        <end position="156"/>
    </location>
</feature>
<reference evidence="3 4" key="1">
    <citation type="submission" date="2019-04" db="EMBL/GenBank/DDBJ databases">
        <title>Phreatobacter aquaticus sp. nov.</title>
        <authorList>
            <person name="Choi A."/>
            <person name="Baek K."/>
        </authorList>
    </citation>
    <scope>NUCLEOTIDE SEQUENCE [LARGE SCALE GENOMIC DNA]</scope>
    <source>
        <strain evidence="3 4">NMCR1094</strain>
    </source>
</reference>
<feature type="transmembrane region" description="Helical" evidence="2">
    <location>
        <begin position="407"/>
        <end position="427"/>
    </location>
</feature>
<feature type="transmembrane region" description="Helical" evidence="2">
    <location>
        <begin position="72"/>
        <end position="92"/>
    </location>
</feature>
<keyword evidence="2" id="KW-0472">Membrane</keyword>
<feature type="compositionally biased region" description="Gly residues" evidence="1">
    <location>
        <begin position="1"/>
        <end position="10"/>
    </location>
</feature>
<dbReference type="InterPro" id="IPR031566">
    <property type="entry name" value="CitMHS_2"/>
</dbReference>
<feature type="transmembrane region" description="Helical" evidence="2">
    <location>
        <begin position="245"/>
        <end position="264"/>
    </location>
</feature>
<dbReference type="Pfam" id="PF16980">
    <property type="entry name" value="CitMHS_2"/>
    <property type="match status" value="1"/>
</dbReference>
<feature type="transmembrane region" description="Helical" evidence="2">
    <location>
        <begin position="285"/>
        <end position="307"/>
    </location>
</feature>